<dbReference type="Pfam" id="PF10881">
    <property type="entry name" value="DUF2726"/>
    <property type="match status" value="1"/>
</dbReference>
<name>A0A916ZA25_9SPHN</name>
<feature type="transmembrane region" description="Helical" evidence="2">
    <location>
        <begin position="20"/>
        <end position="39"/>
    </location>
</feature>
<feature type="domain" description="DUF2726" evidence="3">
    <location>
        <begin position="53"/>
        <end position="172"/>
    </location>
</feature>
<keyword evidence="2" id="KW-1133">Transmembrane helix</keyword>
<evidence type="ECO:0000259" key="3">
    <source>
        <dbReference type="Pfam" id="PF10881"/>
    </source>
</evidence>
<dbReference type="AlphaFoldDB" id="A0A916ZA25"/>
<dbReference type="Proteomes" id="UP000612349">
    <property type="component" value="Unassembled WGS sequence"/>
</dbReference>
<keyword evidence="5" id="KW-1185">Reference proteome</keyword>
<evidence type="ECO:0000256" key="1">
    <source>
        <dbReference type="SAM" id="MobiDB-lite"/>
    </source>
</evidence>
<keyword evidence="2" id="KW-0812">Transmembrane</keyword>
<proteinExistence type="predicted"/>
<dbReference type="RefSeq" id="WP_066769598.1">
    <property type="nucleotide sequence ID" value="NZ_BMIP01000011.1"/>
</dbReference>
<reference evidence="4" key="2">
    <citation type="submission" date="2020-09" db="EMBL/GenBank/DDBJ databases">
        <authorList>
            <person name="Sun Q."/>
            <person name="Zhou Y."/>
        </authorList>
    </citation>
    <scope>NUCLEOTIDE SEQUENCE</scope>
    <source>
        <strain evidence="4">CGMCC 1.15360</strain>
    </source>
</reference>
<keyword evidence="2" id="KW-0472">Membrane</keyword>
<sequence>MNQTTLSSLTSLINSVFNLFGPVLFGIVGLILLLIVLHLTNRPKSLGSLPVTKRPLMTAAEQRVIRYIENALPNTRIHAQVSMGALMLPKKGLNKSDWFRTFNRFSSKRVDYIVEDRATGQVLLIVELDDRSHDKRKDADRDRLTRAAGYITARLPANERHTAQSVRARLHQALEPAPSTRKLSQHGSPQPRSA</sequence>
<evidence type="ECO:0000313" key="4">
    <source>
        <dbReference type="EMBL" id="GGD81927.1"/>
    </source>
</evidence>
<organism evidence="4 5">
    <name type="scientific">Croceicoccus mobilis</name>
    <dbReference type="NCBI Taxonomy" id="1703339"/>
    <lineage>
        <taxon>Bacteria</taxon>
        <taxon>Pseudomonadati</taxon>
        <taxon>Pseudomonadota</taxon>
        <taxon>Alphaproteobacteria</taxon>
        <taxon>Sphingomonadales</taxon>
        <taxon>Erythrobacteraceae</taxon>
        <taxon>Croceicoccus</taxon>
    </lineage>
</organism>
<accession>A0A916ZA25</accession>
<dbReference type="OrthoDB" id="8018770at2"/>
<reference evidence="4" key="1">
    <citation type="journal article" date="2014" name="Int. J. Syst. Evol. Microbiol.">
        <title>Complete genome sequence of Corynebacterium casei LMG S-19264T (=DSM 44701T), isolated from a smear-ripened cheese.</title>
        <authorList>
            <consortium name="US DOE Joint Genome Institute (JGI-PGF)"/>
            <person name="Walter F."/>
            <person name="Albersmeier A."/>
            <person name="Kalinowski J."/>
            <person name="Ruckert C."/>
        </authorList>
    </citation>
    <scope>NUCLEOTIDE SEQUENCE</scope>
    <source>
        <strain evidence="4">CGMCC 1.15360</strain>
    </source>
</reference>
<protein>
    <recommendedName>
        <fullName evidence="3">DUF2726 domain-containing protein</fullName>
    </recommendedName>
</protein>
<feature type="region of interest" description="Disordered" evidence="1">
    <location>
        <begin position="155"/>
        <end position="194"/>
    </location>
</feature>
<feature type="compositionally biased region" description="Polar residues" evidence="1">
    <location>
        <begin position="181"/>
        <end position="194"/>
    </location>
</feature>
<dbReference type="InterPro" id="IPR024402">
    <property type="entry name" value="DUF2726"/>
</dbReference>
<evidence type="ECO:0000256" key="2">
    <source>
        <dbReference type="SAM" id="Phobius"/>
    </source>
</evidence>
<comment type="caution">
    <text evidence="4">The sequence shown here is derived from an EMBL/GenBank/DDBJ whole genome shotgun (WGS) entry which is preliminary data.</text>
</comment>
<gene>
    <name evidence="4" type="ORF">GCM10010990_34870</name>
</gene>
<dbReference type="EMBL" id="BMIP01000011">
    <property type="protein sequence ID" value="GGD81927.1"/>
    <property type="molecule type" value="Genomic_DNA"/>
</dbReference>
<evidence type="ECO:0000313" key="5">
    <source>
        <dbReference type="Proteomes" id="UP000612349"/>
    </source>
</evidence>